<reference evidence="2 3" key="1">
    <citation type="journal article" date="2019" name="Sci. Rep.">
        <title>Orb-weaving spider Araneus ventricosus genome elucidates the spidroin gene catalogue.</title>
        <authorList>
            <person name="Kono N."/>
            <person name="Nakamura H."/>
            <person name="Ohtoshi R."/>
            <person name="Moran D.A.P."/>
            <person name="Shinohara A."/>
            <person name="Yoshida Y."/>
            <person name="Fujiwara M."/>
            <person name="Mori M."/>
            <person name="Tomita M."/>
            <person name="Arakawa K."/>
        </authorList>
    </citation>
    <scope>NUCLEOTIDE SEQUENCE [LARGE SCALE GENOMIC DNA]</scope>
</reference>
<accession>A0A4Y2N5X0</accession>
<evidence type="ECO:0000256" key="1">
    <source>
        <dbReference type="SAM" id="MobiDB-lite"/>
    </source>
</evidence>
<name>A0A4Y2N5X0_ARAVE</name>
<dbReference type="AlphaFoldDB" id="A0A4Y2N5X0"/>
<gene>
    <name evidence="2" type="ORF">AVEN_218047_1</name>
</gene>
<evidence type="ECO:0000313" key="3">
    <source>
        <dbReference type="Proteomes" id="UP000499080"/>
    </source>
</evidence>
<comment type="caution">
    <text evidence="2">The sequence shown here is derived from an EMBL/GenBank/DDBJ whole genome shotgun (WGS) entry which is preliminary data.</text>
</comment>
<sequence>MSLSRATADFGVFRFERQTGNENAFHLLQAPDIAPSAGDGRHVGGGKAAPAKIPLRKPCAAENARKRTDTLLPPLGAKRKQNALPVR</sequence>
<protein>
    <submittedName>
        <fullName evidence="2">Uncharacterized protein</fullName>
    </submittedName>
</protein>
<dbReference type="EMBL" id="BGPR01008399">
    <property type="protein sequence ID" value="GBN33567.1"/>
    <property type="molecule type" value="Genomic_DNA"/>
</dbReference>
<keyword evidence="3" id="KW-1185">Reference proteome</keyword>
<organism evidence="2 3">
    <name type="scientific">Araneus ventricosus</name>
    <name type="common">Orbweaver spider</name>
    <name type="synonym">Epeira ventricosa</name>
    <dbReference type="NCBI Taxonomy" id="182803"/>
    <lineage>
        <taxon>Eukaryota</taxon>
        <taxon>Metazoa</taxon>
        <taxon>Ecdysozoa</taxon>
        <taxon>Arthropoda</taxon>
        <taxon>Chelicerata</taxon>
        <taxon>Arachnida</taxon>
        <taxon>Araneae</taxon>
        <taxon>Araneomorphae</taxon>
        <taxon>Entelegynae</taxon>
        <taxon>Araneoidea</taxon>
        <taxon>Araneidae</taxon>
        <taxon>Araneus</taxon>
    </lineage>
</organism>
<feature type="region of interest" description="Disordered" evidence="1">
    <location>
        <begin position="63"/>
        <end position="87"/>
    </location>
</feature>
<dbReference type="Proteomes" id="UP000499080">
    <property type="component" value="Unassembled WGS sequence"/>
</dbReference>
<evidence type="ECO:0000313" key="2">
    <source>
        <dbReference type="EMBL" id="GBN33567.1"/>
    </source>
</evidence>
<proteinExistence type="predicted"/>